<gene>
    <name evidence="2" type="ORF">BO70DRAFT_361005</name>
</gene>
<evidence type="ECO:0000259" key="1">
    <source>
        <dbReference type="Pfam" id="PF26153"/>
    </source>
</evidence>
<feature type="domain" description="Tag1-like fifth Ig-like" evidence="1">
    <location>
        <begin position="1"/>
        <end position="100"/>
    </location>
</feature>
<dbReference type="RefSeq" id="XP_025400736.1">
    <property type="nucleotide sequence ID" value="XM_025542942.1"/>
</dbReference>
<dbReference type="PANTHER" id="PTHR35895">
    <property type="entry name" value="CHROMOSOME 16, WHOLE GENOME SHOTGUN SEQUENCE"/>
    <property type="match status" value="1"/>
</dbReference>
<dbReference type="EMBL" id="MSFL01000008">
    <property type="protein sequence ID" value="PWY86184.1"/>
    <property type="molecule type" value="Genomic_DNA"/>
</dbReference>
<organism evidence="2 3">
    <name type="scientific">Aspergillus heteromorphus CBS 117.55</name>
    <dbReference type="NCBI Taxonomy" id="1448321"/>
    <lineage>
        <taxon>Eukaryota</taxon>
        <taxon>Fungi</taxon>
        <taxon>Dikarya</taxon>
        <taxon>Ascomycota</taxon>
        <taxon>Pezizomycotina</taxon>
        <taxon>Eurotiomycetes</taxon>
        <taxon>Eurotiomycetidae</taxon>
        <taxon>Eurotiales</taxon>
        <taxon>Aspergillaceae</taxon>
        <taxon>Aspergillus</taxon>
        <taxon>Aspergillus subgen. Circumdati</taxon>
    </lineage>
</organism>
<proteinExistence type="predicted"/>
<evidence type="ECO:0000313" key="3">
    <source>
        <dbReference type="Proteomes" id="UP000247233"/>
    </source>
</evidence>
<sequence length="113" mass="12256">MHVITSRAEFTLSSPFPNTTIDITSIHAQAYYEEEEEVGTIDYQIPFSVPPGISVTPRLPVALNMGGIGGDALRKAIGGTLDLSAVAKVGVQIEHYRETVTYHGKGITARVKW</sequence>
<keyword evidence="3" id="KW-1185">Reference proteome</keyword>
<evidence type="ECO:0000313" key="2">
    <source>
        <dbReference type="EMBL" id="PWY86184.1"/>
    </source>
</evidence>
<protein>
    <recommendedName>
        <fullName evidence="1">Tag1-like fifth Ig-like domain-containing protein</fullName>
    </recommendedName>
</protein>
<accession>A0A317WI74</accession>
<dbReference type="GeneID" id="37065179"/>
<dbReference type="InterPro" id="IPR059066">
    <property type="entry name" value="Ig_Tag1-like_5th"/>
</dbReference>
<dbReference type="Proteomes" id="UP000247233">
    <property type="component" value="Unassembled WGS sequence"/>
</dbReference>
<dbReference type="InterPro" id="IPR046368">
    <property type="entry name" value="Tag1"/>
</dbReference>
<dbReference type="PANTHER" id="PTHR35895:SF3">
    <property type="entry name" value="PRE-RRNA PROCESSING PROTEIN"/>
    <property type="match status" value="1"/>
</dbReference>
<dbReference type="VEuPathDB" id="FungiDB:BO70DRAFT_361005"/>
<dbReference type="AlphaFoldDB" id="A0A317WI74"/>
<reference evidence="2 3" key="1">
    <citation type="submission" date="2016-12" db="EMBL/GenBank/DDBJ databases">
        <title>The genomes of Aspergillus section Nigri reveals drivers in fungal speciation.</title>
        <authorList>
            <consortium name="DOE Joint Genome Institute"/>
            <person name="Vesth T.C."/>
            <person name="Nybo J."/>
            <person name="Theobald S."/>
            <person name="Brandl J."/>
            <person name="Frisvad J.C."/>
            <person name="Nielsen K.F."/>
            <person name="Lyhne E.K."/>
            <person name="Kogle M.E."/>
            <person name="Kuo A."/>
            <person name="Riley R."/>
            <person name="Clum A."/>
            <person name="Nolan M."/>
            <person name="Lipzen A."/>
            <person name="Salamov A."/>
            <person name="Henrissat B."/>
            <person name="Wiebenga A."/>
            <person name="De Vries R.P."/>
            <person name="Grigoriev I.V."/>
            <person name="Mortensen U.H."/>
            <person name="Andersen M.R."/>
            <person name="Baker S.E."/>
        </authorList>
    </citation>
    <scope>NUCLEOTIDE SEQUENCE [LARGE SCALE GENOMIC DNA]</scope>
    <source>
        <strain evidence="2 3">CBS 117.55</strain>
    </source>
</reference>
<dbReference type="OrthoDB" id="5596576at2759"/>
<dbReference type="Pfam" id="PF26153">
    <property type="entry name" value="LEA-2L_5"/>
    <property type="match status" value="1"/>
</dbReference>
<comment type="caution">
    <text evidence="2">The sequence shown here is derived from an EMBL/GenBank/DDBJ whole genome shotgun (WGS) entry which is preliminary data.</text>
</comment>
<name>A0A317WI74_9EURO</name>
<dbReference type="GO" id="GO:0000329">
    <property type="term" value="C:fungal-type vacuole membrane"/>
    <property type="evidence" value="ECO:0007669"/>
    <property type="project" value="InterPro"/>
</dbReference>